<organism evidence="1 2">
    <name type="scientific">Herbaspirillum rubrisubalbicans Os34</name>
    <dbReference type="NCBI Taxonomy" id="1235827"/>
    <lineage>
        <taxon>Bacteria</taxon>
        <taxon>Pseudomonadati</taxon>
        <taxon>Pseudomonadota</taxon>
        <taxon>Betaproteobacteria</taxon>
        <taxon>Burkholderiales</taxon>
        <taxon>Oxalobacteraceae</taxon>
        <taxon>Herbaspirillum</taxon>
    </lineage>
</organism>
<sequence>MYIVLLRFTEHRQRAGEFMQGHKEWLEQGFARHIFLLAGSLDSQAGGAIIAAGIPREALDLVLGSDPFVIHGVVQPEVLALKPSRLHENLNALLSQD</sequence>
<evidence type="ECO:0000313" key="1">
    <source>
        <dbReference type="EMBL" id="QJP98716.1"/>
    </source>
</evidence>
<evidence type="ECO:0008006" key="3">
    <source>
        <dbReference type="Google" id="ProtNLM"/>
    </source>
</evidence>
<evidence type="ECO:0000313" key="2">
    <source>
        <dbReference type="Proteomes" id="UP000501648"/>
    </source>
</evidence>
<dbReference type="InterPro" id="IPR011008">
    <property type="entry name" value="Dimeric_a/b-barrel"/>
</dbReference>
<dbReference type="PANTHER" id="PTHR37828:SF1">
    <property type="entry name" value="YCII-RELATED DOMAIN-CONTAINING PROTEIN"/>
    <property type="match status" value="1"/>
</dbReference>
<accession>A0A6M3ZJ34</accession>
<dbReference type="EMBL" id="CP008956">
    <property type="protein sequence ID" value="QJP98716.1"/>
    <property type="molecule type" value="Genomic_DNA"/>
</dbReference>
<dbReference type="SUPFAM" id="SSF54909">
    <property type="entry name" value="Dimeric alpha+beta barrel"/>
    <property type="match status" value="1"/>
</dbReference>
<dbReference type="RefSeq" id="WP_017452700.1">
    <property type="nucleotide sequence ID" value="NZ_CP008956.1"/>
</dbReference>
<gene>
    <name evidence="1" type="ORF">C798_00260</name>
</gene>
<proteinExistence type="predicted"/>
<name>A0A6M3ZJ34_9BURK</name>
<protein>
    <recommendedName>
        <fullName evidence="3">YCII-related domain-containing protein</fullName>
    </recommendedName>
</protein>
<dbReference type="PANTHER" id="PTHR37828">
    <property type="entry name" value="GSR2449 PROTEIN"/>
    <property type="match status" value="1"/>
</dbReference>
<dbReference type="AlphaFoldDB" id="A0A6M3ZJ34"/>
<reference evidence="1 2" key="1">
    <citation type="journal article" date="2012" name="J. Bacteriol.">
        <title>Genome sequence of the pathogenic Herbaspirillum seropedicae strain Os34, isolated from rice roots.</title>
        <authorList>
            <person name="Ye W."/>
            <person name="Ye S."/>
            <person name="Liu J."/>
            <person name="Chang S."/>
            <person name="Chen M."/>
            <person name="Zhu B."/>
            <person name="Guo L."/>
            <person name="An Q."/>
        </authorList>
    </citation>
    <scope>NUCLEOTIDE SEQUENCE [LARGE SCALE GENOMIC DNA]</scope>
    <source>
        <strain evidence="1 2">Os34</strain>
    </source>
</reference>
<dbReference type="Proteomes" id="UP000501648">
    <property type="component" value="Chromosome"/>
</dbReference>